<evidence type="ECO:0000313" key="3">
    <source>
        <dbReference type="Proteomes" id="UP000005824"/>
    </source>
</evidence>
<evidence type="ECO:0008006" key="4">
    <source>
        <dbReference type="Google" id="ProtNLM"/>
    </source>
</evidence>
<keyword evidence="1" id="KW-0732">Signal</keyword>
<name>B4CWP5_9BACT</name>
<sequence length="210" mass="22493" precursor="true">MKSTFLPIVSHSLSAAAVCALLGASAFAQAPAPAAAPAAAATAAAPAEKPKPLAAEDEKYVRNAINAFMFLIQMAKTLPASTDQTQAAQNRLRDTTVKDMTAAQGALNKIVEAHGLKLPTELVGNDKNDVERATKAFAKPPIKGFENKPLLDWVGEMLKESKRLDHETEQVGKTSQDADLKTFASNYNPSIRNIYTSSESLEKALKTKKK</sequence>
<organism evidence="2 3">
    <name type="scientific">Chthoniobacter flavus Ellin428</name>
    <dbReference type="NCBI Taxonomy" id="497964"/>
    <lineage>
        <taxon>Bacteria</taxon>
        <taxon>Pseudomonadati</taxon>
        <taxon>Verrucomicrobiota</taxon>
        <taxon>Spartobacteria</taxon>
        <taxon>Chthoniobacterales</taxon>
        <taxon>Chthoniobacteraceae</taxon>
        <taxon>Chthoniobacter</taxon>
    </lineage>
</organism>
<dbReference type="AlphaFoldDB" id="B4CWP5"/>
<reference evidence="2 3" key="1">
    <citation type="journal article" date="2011" name="J. Bacteriol.">
        <title>Genome sequence of Chthoniobacter flavus Ellin428, an aerobic heterotrophic soil bacterium.</title>
        <authorList>
            <person name="Kant R."/>
            <person name="van Passel M.W."/>
            <person name="Palva A."/>
            <person name="Lucas S."/>
            <person name="Lapidus A."/>
            <person name="Glavina Del Rio T."/>
            <person name="Dalin E."/>
            <person name="Tice H."/>
            <person name="Bruce D."/>
            <person name="Goodwin L."/>
            <person name="Pitluck S."/>
            <person name="Larimer F.W."/>
            <person name="Land M.L."/>
            <person name="Hauser L."/>
            <person name="Sangwan P."/>
            <person name="de Vos W.M."/>
            <person name="Janssen P.H."/>
            <person name="Smidt H."/>
        </authorList>
    </citation>
    <scope>NUCLEOTIDE SEQUENCE [LARGE SCALE GENOMIC DNA]</scope>
    <source>
        <strain evidence="2 3">Ellin428</strain>
    </source>
</reference>
<dbReference type="STRING" id="497964.CfE428DRAFT_1083"/>
<accession>B4CWP5</accession>
<evidence type="ECO:0000313" key="2">
    <source>
        <dbReference type="EMBL" id="EDY21837.1"/>
    </source>
</evidence>
<dbReference type="Proteomes" id="UP000005824">
    <property type="component" value="Unassembled WGS sequence"/>
</dbReference>
<evidence type="ECO:0000256" key="1">
    <source>
        <dbReference type="SAM" id="SignalP"/>
    </source>
</evidence>
<dbReference type="RefSeq" id="WP_006978409.1">
    <property type="nucleotide sequence ID" value="NZ_ABVL01000002.1"/>
</dbReference>
<gene>
    <name evidence="2" type="ORF">CfE428DRAFT_1083</name>
</gene>
<protein>
    <recommendedName>
        <fullName evidence="4">DUF4142 domain-containing protein</fullName>
    </recommendedName>
</protein>
<feature type="signal peptide" evidence="1">
    <location>
        <begin position="1"/>
        <end position="30"/>
    </location>
</feature>
<proteinExistence type="predicted"/>
<comment type="caution">
    <text evidence="2">The sequence shown here is derived from an EMBL/GenBank/DDBJ whole genome shotgun (WGS) entry which is preliminary data.</text>
</comment>
<dbReference type="InParanoid" id="B4CWP5"/>
<dbReference type="EMBL" id="ABVL01000002">
    <property type="protein sequence ID" value="EDY21837.1"/>
    <property type="molecule type" value="Genomic_DNA"/>
</dbReference>
<keyword evidence="3" id="KW-1185">Reference proteome</keyword>
<feature type="chain" id="PRO_5002802417" description="DUF4142 domain-containing protein" evidence="1">
    <location>
        <begin position="31"/>
        <end position="210"/>
    </location>
</feature>